<dbReference type="Pfam" id="PF00535">
    <property type="entry name" value="Glycos_transf_2"/>
    <property type="match status" value="1"/>
</dbReference>
<evidence type="ECO:0000259" key="1">
    <source>
        <dbReference type="Pfam" id="PF00535"/>
    </source>
</evidence>
<comment type="caution">
    <text evidence="2">The sequence shown here is derived from an EMBL/GenBank/DDBJ whole genome shotgun (WGS) entry which is preliminary data.</text>
</comment>
<accession>A0ABV5MS75</accession>
<dbReference type="InterPro" id="IPR029044">
    <property type="entry name" value="Nucleotide-diphossugar_trans"/>
</dbReference>
<evidence type="ECO:0000313" key="2">
    <source>
        <dbReference type="EMBL" id="MFB9451729.1"/>
    </source>
</evidence>
<dbReference type="EMBL" id="JBHMCA010000090">
    <property type="protein sequence ID" value="MFB9451729.1"/>
    <property type="molecule type" value="Genomic_DNA"/>
</dbReference>
<organism evidence="2 3">
    <name type="scientific">Dactylosporangium vinaceum</name>
    <dbReference type="NCBI Taxonomy" id="53362"/>
    <lineage>
        <taxon>Bacteria</taxon>
        <taxon>Bacillati</taxon>
        <taxon>Actinomycetota</taxon>
        <taxon>Actinomycetes</taxon>
        <taxon>Micromonosporales</taxon>
        <taxon>Micromonosporaceae</taxon>
        <taxon>Dactylosporangium</taxon>
    </lineage>
</organism>
<dbReference type="RefSeq" id="WP_223104054.1">
    <property type="nucleotide sequence ID" value="NZ_CP061913.1"/>
</dbReference>
<reference evidence="2 3" key="1">
    <citation type="submission" date="2024-09" db="EMBL/GenBank/DDBJ databases">
        <authorList>
            <person name="Sun Q."/>
            <person name="Mori K."/>
        </authorList>
    </citation>
    <scope>NUCLEOTIDE SEQUENCE [LARGE SCALE GENOMIC DNA]</scope>
    <source>
        <strain evidence="2 3">JCM 3307</strain>
    </source>
</reference>
<protein>
    <submittedName>
        <fullName evidence="2">Glycosyltransferase family A protein</fullName>
        <ecNumber evidence="2">2.4.-.-</ecNumber>
    </submittedName>
</protein>
<dbReference type="SUPFAM" id="SSF53448">
    <property type="entry name" value="Nucleotide-diphospho-sugar transferases"/>
    <property type="match status" value="1"/>
</dbReference>
<proteinExistence type="predicted"/>
<dbReference type="InterPro" id="IPR001173">
    <property type="entry name" value="Glyco_trans_2-like"/>
</dbReference>
<sequence length="697" mass="76672">MDPFRDTYDGLPYQHIWTRPNQDEPAGTAIDSPLLALAFSSDVDPIQAEQVTEARHILRRRRALTEAGGTDPALIAEVLAGQRAIVERFLAGRRAHFGAEQSAPLPDPAQLAREGRDIFLVIKFMDEAPHLAATLHSLTAQRGVDLGRLMIVAVDNNSTDGSGTITEEFIAAYTGPARLYYLRQTTAGAGNAARFGVDTCIATVHAMCEADGDWSRLQTATIAVSDGDTVYHPDTVAAVSRIFTECPTVDGVMPFLTYKFTAALRLFHDYHAALPQTLAAAAAKTGEPAEPVTVAVDLSGVQAFEALPRRGRVPGDGVVTLTHADGGTTVVPLAHTAGDGRRFGVLRDPHGRLGYVLQDRTLVLADAPVSGWDAALVFLENGGVRPDERWRWHSVIGHDLFLYWAFAGMGLPEQMVYPDTSDALKTFRVWAFAIGGQHQLRRPGLRIVTGSDYQSGRVLQAVGAVSRLAPAVAFTETETDRLIKMIRNFVHRQSVFYGETRSAALERASGLYVHMTRIQGDLERELRDYDDTVFEHTVFPERVLFPLRWMLQNALRYLAQGDAERAVVRMRVLRPLFGDELAADIERRLLGEDFASALAAAKYHDRQAIAERTAEAIIGEHYHSIMAFYAATLRSFLSREQVAPEHYEWLLEGITTSRNAITEQPPAVDPAAVWDGREFDIDVARGQVVRMQTPAGA</sequence>
<dbReference type="EC" id="2.4.-.-" evidence="2"/>
<dbReference type="Proteomes" id="UP001589608">
    <property type="component" value="Unassembled WGS sequence"/>
</dbReference>
<feature type="domain" description="Glycosyltransferase 2-like" evidence="1">
    <location>
        <begin position="121"/>
        <end position="212"/>
    </location>
</feature>
<gene>
    <name evidence="2" type="ORF">ACFFTR_52455</name>
</gene>
<name>A0ABV5MS75_9ACTN</name>
<keyword evidence="2" id="KW-0328">Glycosyltransferase</keyword>
<dbReference type="CDD" id="cd00761">
    <property type="entry name" value="Glyco_tranf_GTA_type"/>
    <property type="match status" value="1"/>
</dbReference>
<evidence type="ECO:0000313" key="3">
    <source>
        <dbReference type="Proteomes" id="UP001589608"/>
    </source>
</evidence>
<keyword evidence="3" id="KW-1185">Reference proteome</keyword>
<dbReference type="GO" id="GO:0016757">
    <property type="term" value="F:glycosyltransferase activity"/>
    <property type="evidence" value="ECO:0007669"/>
    <property type="project" value="UniProtKB-KW"/>
</dbReference>
<keyword evidence="2" id="KW-0808">Transferase</keyword>
<dbReference type="Gene3D" id="3.90.550.10">
    <property type="entry name" value="Spore Coat Polysaccharide Biosynthesis Protein SpsA, Chain A"/>
    <property type="match status" value="1"/>
</dbReference>